<accession>A0A8B8LTA1</accession>
<dbReference type="InterPro" id="IPR046956">
    <property type="entry name" value="RLP23-like"/>
</dbReference>
<dbReference type="SMART" id="SM00369">
    <property type="entry name" value="LRR_TYP"/>
    <property type="match status" value="16"/>
</dbReference>
<keyword evidence="5 12" id="KW-0812">Transmembrane</keyword>
<evidence type="ECO:0000313" key="15">
    <source>
        <dbReference type="Proteomes" id="UP000694853"/>
    </source>
</evidence>
<dbReference type="FunFam" id="3.80.10.10:FF:000095">
    <property type="entry name" value="LRR receptor-like serine/threonine-protein kinase GSO1"/>
    <property type="match status" value="3"/>
</dbReference>
<keyword evidence="6 13" id="KW-0732">Signal</keyword>
<evidence type="ECO:0000256" key="11">
    <source>
        <dbReference type="ARBA" id="ARBA00023180"/>
    </source>
</evidence>
<dbReference type="GO" id="GO:0005886">
    <property type="term" value="C:plasma membrane"/>
    <property type="evidence" value="ECO:0007669"/>
    <property type="project" value="UniProtKB-SubCell"/>
</dbReference>
<sequence>MGRHLRPASVLLLLLAQIIAQIQLCLCASSPVACIGKEREALLQFKASFTSDPSNRLSSWKGIDCCQWEGIACDNVTRHVVKLDLRNPCSPPSWPKFFDPPEECYSDDPFMRAPNVDSSLLQLEYLTYLDLSGNRFNRSQIPMFLGSMQRLRYLSLSQSYLDGRIPSSLGNLKNLSLLDLSWNFILEANDINWISQLESLEHLDMTGVDLGDAHKLFRVLNKLPSLLRIYLRGCNLHSSLMPLVNLTKVQVLHLGENQLTLPLLYGFQNMTSLVDLHLSGNQFDGSIPDAFRNLTSIQFLYLSDTNITSIPSWFPNFNKLVHLDLSTNGLQGPIPDAFKNMPSIQSLELSGNHFTSVPSWFHNFKKLKFLDLSLNGLHGPIPEPFRNMTSIHSLHLSENNLSSVPLWLANLKLVDIDLSMNMLHGPIPEAFRNMTSIQSLQLSYNAFTSVPSWFAELKSLVYIDLGQNELTLMECSLSSMLKSMCQLKSLYLTENKLRGEPFGQRELSGCNTYDLEGLYLTDNEFSDQLPSWLGQLENLKNLDLSSNFFHGTIPFSLGKLSKLRYLYLSNNKLDGTLPESLGKLENLQYLDLSNNSFIGLIPHSFNQLKNLESLDLSSNKLDRMISVGKEWSSIMPRLGFLNLSNNQISGSLSKYNVHIMPNLRSLILESNHISGSIPISLCQTIIGYLDLSKNNLSGEILNCWNHNLFHLNLANNQINGSLPENIGHIMPQMTNLLLGNNLVTGSIPTSLCQMELVNLDLSKNNLSGEIPNCWKDNNRWEEINLSSNKLSGVFPSSFRKLSSLLWLHLNNNNLQGELPVPLRSMKQLLILDLGENQFSGSIPLWTTNIFPSLQILRLPKNMLTGKIPSQLCQLTTLQILDLSRNNLEGFIPWCIGNLTGMTLNISSNQAKEELAYMLRDTLGAEPPEPEWNKEDVKEIMKGTELDYIKILKLVVNMDLSGNNLIGSIPNGITCLTGLHGLNLSNNHLKGEIPKMIGNMKSLESFDVSHNLLSGTIPNSMSALTSLSHLNLSHNNLSGPIPKDNQFLTLGDPSIYVGNSYLCGSPLPTKCPGDGLNIAPESKGNADDEGNKDKVERIWFFFVIAIGFATGLWGVIGFLLFKKSFRYAYFKWVDEKADDIYVTMVIKMAKLKKLMVLRNCIRG</sequence>
<dbReference type="Proteomes" id="UP000694853">
    <property type="component" value="Unplaced"/>
</dbReference>
<evidence type="ECO:0000256" key="12">
    <source>
        <dbReference type="SAM" id="Phobius"/>
    </source>
</evidence>
<evidence type="ECO:0000313" key="16">
    <source>
        <dbReference type="RefSeq" id="XP_027359027.1"/>
    </source>
</evidence>
<comment type="subcellular location">
    <subcellularLocation>
        <location evidence="1">Cell membrane</location>
        <topology evidence="1">Single-pass type I membrane protein</topology>
    </subcellularLocation>
</comment>
<feature type="chain" id="PRO_5034114067" evidence="13">
    <location>
        <begin position="28"/>
        <end position="1162"/>
    </location>
</feature>
<evidence type="ECO:0000256" key="1">
    <source>
        <dbReference type="ARBA" id="ARBA00004251"/>
    </source>
</evidence>
<dbReference type="KEGG" id="aprc:113867768"/>
<dbReference type="OrthoDB" id="1060944at2759"/>
<dbReference type="InterPro" id="IPR003591">
    <property type="entry name" value="Leu-rich_rpt_typical-subtyp"/>
</dbReference>
<evidence type="ECO:0000256" key="7">
    <source>
        <dbReference type="ARBA" id="ARBA00022737"/>
    </source>
</evidence>
<dbReference type="FunFam" id="3.80.10.10:FF:000111">
    <property type="entry name" value="LRR receptor-like serine/threonine-protein kinase ERECTA"/>
    <property type="match status" value="1"/>
</dbReference>
<reference evidence="15" key="1">
    <citation type="journal article" date="2019" name="Toxins">
        <title>Detection of Abrin-Like and Prepropulchellin-Like Toxin Genes and Transcripts Using Whole Genome Sequencing and Full-Length Transcript Sequencing of Abrus precatorius.</title>
        <authorList>
            <person name="Hovde B.T."/>
            <person name="Daligault H.E."/>
            <person name="Hanschen E.R."/>
            <person name="Kunde Y.A."/>
            <person name="Johnson M.B."/>
            <person name="Starkenburg S.R."/>
            <person name="Johnson S.L."/>
        </authorList>
    </citation>
    <scope>NUCLEOTIDE SEQUENCE [LARGE SCALE GENOMIC DNA]</scope>
</reference>
<evidence type="ECO:0000259" key="14">
    <source>
        <dbReference type="Pfam" id="PF08263"/>
    </source>
</evidence>
<evidence type="ECO:0000256" key="3">
    <source>
        <dbReference type="ARBA" id="ARBA00022475"/>
    </source>
</evidence>
<evidence type="ECO:0000256" key="2">
    <source>
        <dbReference type="ARBA" id="ARBA00009592"/>
    </source>
</evidence>
<proteinExistence type="inferred from homology"/>
<evidence type="ECO:0000256" key="13">
    <source>
        <dbReference type="SAM" id="SignalP"/>
    </source>
</evidence>
<keyword evidence="3" id="KW-1003">Cell membrane</keyword>
<feature type="signal peptide" evidence="13">
    <location>
        <begin position="1"/>
        <end position="27"/>
    </location>
</feature>
<keyword evidence="7" id="KW-0677">Repeat</keyword>
<dbReference type="Gene3D" id="3.80.10.10">
    <property type="entry name" value="Ribonuclease Inhibitor"/>
    <property type="match status" value="7"/>
</dbReference>
<dbReference type="SUPFAM" id="SSF52058">
    <property type="entry name" value="L domain-like"/>
    <property type="match status" value="2"/>
</dbReference>
<evidence type="ECO:0000256" key="4">
    <source>
        <dbReference type="ARBA" id="ARBA00022614"/>
    </source>
</evidence>
<evidence type="ECO:0000256" key="5">
    <source>
        <dbReference type="ARBA" id="ARBA00022692"/>
    </source>
</evidence>
<dbReference type="SMART" id="SM00365">
    <property type="entry name" value="LRR_SD22"/>
    <property type="match status" value="10"/>
</dbReference>
<gene>
    <name evidence="16" type="primary">LOC113867768</name>
</gene>
<keyword evidence="4" id="KW-0433">Leucine-rich repeat</keyword>
<dbReference type="Pfam" id="PF08263">
    <property type="entry name" value="LRRNT_2"/>
    <property type="match status" value="1"/>
</dbReference>
<keyword evidence="11" id="KW-0325">Glycoprotein</keyword>
<dbReference type="GeneID" id="113867768"/>
<keyword evidence="10" id="KW-0675">Receptor</keyword>
<feature type="domain" description="Leucine-rich repeat-containing N-terminal plant-type" evidence="14">
    <location>
        <begin position="37"/>
        <end position="74"/>
    </location>
</feature>
<dbReference type="SUPFAM" id="SSF52047">
    <property type="entry name" value="RNI-like"/>
    <property type="match status" value="2"/>
</dbReference>
<keyword evidence="8 12" id="KW-1133">Transmembrane helix</keyword>
<evidence type="ECO:0000256" key="6">
    <source>
        <dbReference type="ARBA" id="ARBA00022729"/>
    </source>
</evidence>
<evidence type="ECO:0000256" key="9">
    <source>
        <dbReference type="ARBA" id="ARBA00023136"/>
    </source>
</evidence>
<comment type="similarity">
    <text evidence="2">Belongs to the RLP family.</text>
</comment>
<dbReference type="InterPro" id="IPR032675">
    <property type="entry name" value="LRR_dom_sf"/>
</dbReference>
<dbReference type="InterPro" id="IPR013210">
    <property type="entry name" value="LRR_N_plant-typ"/>
</dbReference>
<name>A0A8B8LTA1_ABRPR</name>
<dbReference type="PANTHER" id="PTHR48063">
    <property type="entry name" value="LRR RECEPTOR-LIKE KINASE"/>
    <property type="match status" value="1"/>
</dbReference>
<dbReference type="PRINTS" id="PR00019">
    <property type="entry name" value="LEURICHRPT"/>
</dbReference>
<feature type="transmembrane region" description="Helical" evidence="12">
    <location>
        <begin position="1097"/>
        <end position="1120"/>
    </location>
</feature>
<dbReference type="Pfam" id="PF00560">
    <property type="entry name" value="LRR_1"/>
    <property type="match status" value="8"/>
</dbReference>
<organism evidence="15 16">
    <name type="scientific">Abrus precatorius</name>
    <name type="common">Indian licorice</name>
    <name type="synonym">Glycine abrus</name>
    <dbReference type="NCBI Taxonomy" id="3816"/>
    <lineage>
        <taxon>Eukaryota</taxon>
        <taxon>Viridiplantae</taxon>
        <taxon>Streptophyta</taxon>
        <taxon>Embryophyta</taxon>
        <taxon>Tracheophyta</taxon>
        <taxon>Spermatophyta</taxon>
        <taxon>Magnoliopsida</taxon>
        <taxon>eudicotyledons</taxon>
        <taxon>Gunneridae</taxon>
        <taxon>Pentapetalae</taxon>
        <taxon>rosids</taxon>
        <taxon>fabids</taxon>
        <taxon>Fabales</taxon>
        <taxon>Fabaceae</taxon>
        <taxon>Papilionoideae</taxon>
        <taxon>50 kb inversion clade</taxon>
        <taxon>NPAAA clade</taxon>
        <taxon>indigoferoid/millettioid clade</taxon>
        <taxon>Abreae</taxon>
        <taxon>Abrus</taxon>
    </lineage>
</organism>
<reference evidence="16" key="2">
    <citation type="submission" date="2025-08" db="UniProtKB">
        <authorList>
            <consortium name="RefSeq"/>
        </authorList>
    </citation>
    <scope>IDENTIFICATION</scope>
    <source>
        <tissue evidence="16">Young leaves</tissue>
    </source>
</reference>
<protein>
    <submittedName>
        <fullName evidence="16">Receptor-like protein EIX2</fullName>
    </submittedName>
</protein>
<keyword evidence="15" id="KW-1185">Reference proteome</keyword>
<dbReference type="Pfam" id="PF13855">
    <property type="entry name" value="LRR_8"/>
    <property type="match status" value="5"/>
</dbReference>
<keyword evidence="9 12" id="KW-0472">Membrane</keyword>
<dbReference type="InterPro" id="IPR001611">
    <property type="entry name" value="Leu-rich_rpt"/>
</dbReference>
<dbReference type="AlphaFoldDB" id="A0A8B8LTA1"/>
<dbReference type="RefSeq" id="XP_027359027.1">
    <property type="nucleotide sequence ID" value="XM_027503226.1"/>
</dbReference>
<evidence type="ECO:0000256" key="10">
    <source>
        <dbReference type="ARBA" id="ARBA00023170"/>
    </source>
</evidence>
<evidence type="ECO:0000256" key="8">
    <source>
        <dbReference type="ARBA" id="ARBA00022989"/>
    </source>
</evidence>
<dbReference type="PANTHER" id="PTHR48063:SF112">
    <property type="entry name" value="RECEPTOR LIKE PROTEIN 30-LIKE"/>
    <property type="match status" value="1"/>
</dbReference>